<dbReference type="InterPro" id="IPR052523">
    <property type="entry name" value="Trichothecene_AcTrans"/>
</dbReference>
<dbReference type="EMBL" id="JAVDQD010000004">
    <property type="protein sequence ID" value="MDR6240396.1"/>
    <property type="molecule type" value="Genomic_DNA"/>
</dbReference>
<dbReference type="RefSeq" id="WP_309940313.1">
    <property type="nucleotide sequence ID" value="NZ_AP025305.1"/>
</dbReference>
<name>A0AAE3XM17_9BACT</name>
<keyword evidence="2" id="KW-0689">Ribosomal protein</keyword>
<dbReference type="PROSITE" id="PS51186">
    <property type="entry name" value="GNAT"/>
    <property type="match status" value="1"/>
</dbReference>
<accession>A0AAE3XM17</accession>
<gene>
    <name evidence="2" type="ORF">HNQ88_003462</name>
</gene>
<dbReference type="CDD" id="cd04301">
    <property type="entry name" value="NAT_SF"/>
    <property type="match status" value="1"/>
</dbReference>
<dbReference type="PANTHER" id="PTHR42791">
    <property type="entry name" value="GNAT FAMILY ACETYLTRANSFERASE"/>
    <property type="match status" value="1"/>
</dbReference>
<proteinExistence type="predicted"/>
<keyword evidence="3" id="KW-1185">Reference proteome</keyword>
<dbReference type="InterPro" id="IPR016181">
    <property type="entry name" value="Acyl_CoA_acyltransferase"/>
</dbReference>
<protein>
    <submittedName>
        <fullName evidence="2">Ribosomal protein S18 acetylase RimI-like enzyme</fullName>
    </submittedName>
</protein>
<feature type="domain" description="N-acetyltransferase" evidence="1">
    <location>
        <begin position="63"/>
        <end position="200"/>
    </location>
</feature>
<reference evidence="2" key="1">
    <citation type="submission" date="2023-07" db="EMBL/GenBank/DDBJ databases">
        <title>Genomic Encyclopedia of Type Strains, Phase IV (KMG-IV): sequencing the most valuable type-strain genomes for metagenomic binning, comparative biology and taxonomic classification.</title>
        <authorList>
            <person name="Goeker M."/>
        </authorList>
    </citation>
    <scope>NUCLEOTIDE SEQUENCE</scope>
    <source>
        <strain evidence="2">DSM 26174</strain>
    </source>
</reference>
<keyword evidence="2" id="KW-0687">Ribonucleoprotein</keyword>
<dbReference type="GO" id="GO:0016747">
    <property type="term" value="F:acyltransferase activity, transferring groups other than amino-acyl groups"/>
    <property type="evidence" value="ECO:0007669"/>
    <property type="project" value="InterPro"/>
</dbReference>
<comment type="caution">
    <text evidence="2">The sequence shown here is derived from an EMBL/GenBank/DDBJ whole genome shotgun (WGS) entry which is preliminary data.</text>
</comment>
<organism evidence="2 3">
    <name type="scientific">Aureibacter tunicatorum</name>
    <dbReference type="NCBI Taxonomy" id="866807"/>
    <lineage>
        <taxon>Bacteria</taxon>
        <taxon>Pseudomonadati</taxon>
        <taxon>Bacteroidota</taxon>
        <taxon>Cytophagia</taxon>
        <taxon>Cytophagales</taxon>
        <taxon>Persicobacteraceae</taxon>
        <taxon>Aureibacter</taxon>
    </lineage>
</organism>
<dbReference type="Proteomes" id="UP001185092">
    <property type="component" value="Unassembled WGS sequence"/>
</dbReference>
<evidence type="ECO:0000313" key="3">
    <source>
        <dbReference type="Proteomes" id="UP001185092"/>
    </source>
</evidence>
<dbReference type="InterPro" id="IPR000182">
    <property type="entry name" value="GNAT_dom"/>
</dbReference>
<dbReference type="Gene3D" id="3.40.630.30">
    <property type="match status" value="1"/>
</dbReference>
<dbReference type="SUPFAM" id="SSF55729">
    <property type="entry name" value="Acyl-CoA N-acyltransferases (Nat)"/>
    <property type="match status" value="1"/>
</dbReference>
<sequence length="200" mass="23085">MKSMIQSPGLKLANRNDKPIIKNILIDSFRHDPHIMWLIEQSPKQNKLELIMDYLIEDAFEEGEIYLTNDNMAVALWKTEKKSALTIGGLKRDFSFLWNMGLDCVIRNLNNKTNTAKQFPKNQAFYYLYSIAVSPEAQGRGLASRLMNPMLEECAVRNLPVFLETGNAMNVEIYKKKGFVLTERIDQGSLSVYYMKYFPN</sequence>
<dbReference type="PANTHER" id="PTHR42791:SF1">
    <property type="entry name" value="N-ACETYLTRANSFERASE DOMAIN-CONTAINING PROTEIN"/>
    <property type="match status" value="1"/>
</dbReference>
<evidence type="ECO:0000313" key="2">
    <source>
        <dbReference type="EMBL" id="MDR6240396.1"/>
    </source>
</evidence>
<dbReference type="AlphaFoldDB" id="A0AAE3XM17"/>
<dbReference type="GO" id="GO:0005840">
    <property type="term" value="C:ribosome"/>
    <property type="evidence" value="ECO:0007669"/>
    <property type="project" value="UniProtKB-KW"/>
</dbReference>
<dbReference type="Pfam" id="PF00583">
    <property type="entry name" value="Acetyltransf_1"/>
    <property type="match status" value="1"/>
</dbReference>
<evidence type="ECO:0000259" key="1">
    <source>
        <dbReference type="PROSITE" id="PS51186"/>
    </source>
</evidence>